<dbReference type="EMBL" id="JAAECE010000006">
    <property type="protein sequence ID" value="KAF1800073.1"/>
    <property type="molecule type" value="Genomic_DNA"/>
</dbReference>
<dbReference type="AlphaFoldDB" id="A0A8H4F0X9"/>
<evidence type="ECO:0000313" key="2">
    <source>
        <dbReference type="EMBL" id="KAF1800073.1"/>
    </source>
</evidence>
<accession>A0A8H4F0X9</accession>
<feature type="compositionally biased region" description="Basic and acidic residues" evidence="1">
    <location>
        <begin position="233"/>
        <end position="247"/>
    </location>
</feature>
<feature type="region of interest" description="Disordered" evidence="1">
    <location>
        <begin position="107"/>
        <end position="143"/>
    </location>
</feature>
<dbReference type="Proteomes" id="UP000469890">
    <property type="component" value="Unassembled WGS sequence"/>
</dbReference>
<feature type="compositionally biased region" description="Low complexity" evidence="1">
    <location>
        <begin position="330"/>
        <end position="339"/>
    </location>
</feature>
<evidence type="ECO:0000313" key="3">
    <source>
        <dbReference type="Proteomes" id="UP000469890"/>
    </source>
</evidence>
<proteinExistence type="predicted"/>
<feature type="compositionally biased region" description="Polar residues" evidence="1">
    <location>
        <begin position="1"/>
        <end position="15"/>
    </location>
</feature>
<feature type="compositionally biased region" description="Polar residues" evidence="1">
    <location>
        <begin position="425"/>
        <end position="437"/>
    </location>
</feature>
<feature type="compositionally biased region" description="Low complexity" evidence="1">
    <location>
        <begin position="403"/>
        <end position="420"/>
    </location>
</feature>
<reference evidence="2 3" key="1">
    <citation type="submission" date="2019-09" db="EMBL/GenBank/DDBJ databases">
        <authorList>
            <consortium name="DOE Joint Genome Institute"/>
            <person name="Mondo S.J."/>
            <person name="Navarro-Mendoza M.I."/>
            <person name="Perez-Arques C."/>
            <person name="Panchal S."/>
            <person name="Nicolas F.E."/>
            <person name="Ganguly P."/>
            <person name="Pangilinan J."/>
            <person name="Grigoriev I."/>
            <person name="Heitman J."/>
            <person name="Sanya K."/>
            <person name="Garre V."/>
        </authorList>
    </citation>
    <scope>NUCLEOTIDE SEQUENCE [LARGE SCALE GENOMIC DNA]</scope>
    <source>
        <strain evidence="2 3">MU402</strain>
    </source>
</reference>
<feature type="compositionally biased region" description="Low complexity" evidence="1">
    <location>
        <begin position="159"/>
        <end position="176"/>
    </location>
</feature>
<feature type="compositionally biased region" description="Low complexity" evidence="1">
    <location>
        <begin position="348"/>
        <end position="359"/>
    </location>
</feature>
<feature type="region of interest" description="Disordered" evidence="1">
    <location>
        <begin position="157"/>
        <end position="437"/>
    </location>
</feature>
<organism evidence="2 3">
    <name type="scientific">Mucor circinelloides f. lusitanicus</name>
    <name type="common">Mucor racemosus var. lusitanicus</name>
    <dbReference type="NCBI Taxonomy" id="29924"/>
    <lineage>
        <taxon>Eukaryota</taxon>
        <taxon>Fungi</taxon>
        <taxon>Fungi incertae sedis</taxon>
        <taxon>Mucoromycota</taxon>
        <taxon>Mucoromycotina</taxon>
        <taxon>Mucoromycetes</taxon>
        <taxon>Mucorales</taxon>
        <taxon>Mucorineae</taxon>
        <taxon>Mucoraceae</taxon>
        <taxon>Mucor</taxon>
    </lineage>
</organism>
<gene>
    <name evidence="2" type="ORF">FB192DRAFT_1438385</name>
</gene>
<feature type="region of interest" description="Disordered" evidence="1">
    <location>
        <begin position="1"/>
        <end position="30"/>
    </location>
</feature>
<comment type="caution">
    <text evidence="2">The sequence shown here is derived from an EMBL/GenBank/DDBJ whole genome shotgun (WGS) entry which is preliminary data.</text>
</comment>
<protein>
    <submittedName>
        <fullName evidence="2">Uncharacterized protein</fullName>
    </submittedName>
</protein>
<sequence length="437" mass="47216">MANHSPHPNSLSPKQPASAFQWPIPPSSPSHMRANAHVLADITVKEILERYNEDPELLKYILTAKTEEDKKKAAKDTLRAEEARIQLRHMDLELCREQAKASARFERPAYPPGYPQPYPPHAAPATHHQSQIAPHTAHPQPYPYYSLAPVQQQVLARFQQPPQHAPGQQQAPASPSMPYPHSAHPLCPPPADEKNLASRLPHLRQPSPSAAGLSEETKKRSRASISSPNEGEQQDKLRHTKVMEALKAKIQRGNGGPLSPLTAPPIRPPPSASTSTPSQEHPNKKKKPALPRPVVVHQADTTASSPSPSPRSAKPVLPPIDTNLGRMDTVTKATTTTTTRIVAKSDTDSTSSAASSNSSGHQETSKNEDTRQQRQKDAKSSIDIDSTASPSDHILQNTRRARSLSPPSTSSSSSSSASSPVAANISKTASATKKITS</sequence>
<name>A0A8H4F0X9_MUCCL</name>
<feature type="compositionally biased region" description="Basic and acidic residues" evidence="1">
    <location>
        <begin position="363"/>
        <end position="382"/>
    </location>
</feature>
<feature type="compositionally biased region" description="Polar residues" evidence="1">
    <location>
        <begin position="383"/>
        <end position="398"/>
    </location>
</feature>
<feature type="compositionally biased region" description="Pro residues" evidence="1">
    <location>
        <begin position="109"/>
        <end position="122"/>
    </location>
</feature>
<feature type="compositionally biased region" description="Pro residues" evidence="1">
    <location>
        <begin position="262"/>
        <end position="271"/>
    </location>
</feature>
<evidence type="ECO:0000256" key="1">
    <source>
        <dbReference type="SAM" id="MobiDB-lite"/>
    </source>
</evidence>